<evidence type="ECO:0000259" key="3">
    <source>
        <dbReference type="Pfam" id="PF15950"/>
    </source>
</evidence>
<dbReference type="InterPro" id="IPR031866">
    <property type="entry name" value="DUF4758"/>
</dbReference>
<dbReference type="PANTHER" id="PTHR39072">
    <property type="entry name" value="RE48511P"/>
    <property type="match status" value="1"/>
</dbReference>
<evidence type="ECO:0000256" key="1">
    <source>
        <dbReference type="SAM" id="MobiDB-lite"/>
    </source>
</evidence>
<feature type="compositionally biased region" description="Basic and acidic residues" evidence="1">
    <location>
        <begin position="598"/>
        <end position="609"/>
    </location>
</feature>
<dbReference type="Pfam" id="PF15950">
    <property type="entry name" value="DUF4758"/>
    <property type="match status" value="2"/>
</dbReference>
<organism evidence="4">
    <name type="scientific">Schizaphis graminum</name>
    <name type="common">Green bug aphid</name>
    <dbReference type="NCBI Taxonomy" id="13262"/>
    <lineage>
        <taxon>Eukaryota</taxon>
        <taxon>Metazoa</taxon>
        <taxon>Ecdysozoa</taxon>
        <taxon>Arthropoda</taxon>
        <taxon>Hexapoda</taxon>
        <taxon>Insecta</taxon>
        <taxon>Pterygota</taxon>
        <taxon>Neoptera</taxon>
        <taxon>Paraneoptera</taxon>
        <taxon>Hemiptera</taxon>
        <taxon>Sternorrhyncha</taxon>
        <taxon>Aphidomorpha</taxon>
        <taxon>Aphidoidea</taxon>
        <taxon>Aphididae</taxon>
        <taxon>Aphidini</taxon>
        <taxon>Schizaphis</taxon>
    </lineage>
</organism>
<dbReference type="EMBL" id="GGMR01012436">
    <property type="protein sequence ID" value="MBY25055.1"/>
    <property type="molecule type" value="Transcribed_RNA"/>
</dbReference>
<dbReference type="AlphaFoldDB" id="A0A2S2P6L1"/>
<feature type="region of interest" description="Disordered" evidence="1">
    <location>
        <begin position="440"/>
        <end position="464"/>
    </location>
</feature>
<reference evidence="4" key="1">
    <citation type="submission" date="2018-04" db="EMBL/GenBank/DDBJ databases">
        <title>Transcriptome of Schizaphis graminum biotype I.</title>
        <authorList>
            <person name="Scully E.D."/>
            <person name="Geib S.M."/>
            <person name="Palmer N.A."/>
            <person name="Koch K."/>
            <person name="Bradshaw J."/>
            <person name="Heng-Moss T."/>
            <person name="Sarath G."/>
        </authorList>
    </citation>
    <scope>NUCLEOTIDE SEQUENCE</scope>
</reference>
<feature type="compositionally biased region" description="Acidic residues" evidence="1">
    <location>
        <begin position="443"/>
        <end position="457"/>
    </location>
</feature>
<accession>A0A2S2P6L1</accession>
<feature type="compositionally biased region" description="Basic and acidic residues" evidence="1">
    <location>
        <begin position="544"/>
        <end position="553"/>
    </location>
</feature>
<feature type="region of interest" description="Disordered" evidence="1">
    <location>
        <begin position="544"/>
        <end position="609"/>
    </location>
</feature>
<feature type="chain" id="PRO_5015751928" evidence="2">
    <location>
        <begin position="29"/>
        <end position="609"/>
    </location>
</feature>
<keyword evidence="2" id="KW-0732">Signal</keyword>
<evidence type="ECO:0000256" key="2">
    <source>
        <dbReference type="SAM" id="SignalP"/>
    </source>
</evidence>
<name>A0A2S2P6L1_SCHGA</name>
<protein>
    <submittedName>
        <fullName evidence="4">Zonadhesin</fullName>
    </submittedName>
</protein>
<dbReference type="PANTHER" id="PTHR39072:SF3">
    <property type="entry name" value="RE48511P"/>
    <property type="match status" value="1"/>
</dbReference>
<feature type="signal peptide" evidence="2">
    <location>
        <begin position="1"/>
        <end position="28"/>
    </location>
</feature>
<evidence type="ECO:0000313" key="4">
    <source>
        <dbReference type="EMBL" id="MBY25055.1"/>
    </source>
</evidence>
<feature type="compositionally biased region" description="Basic and acidic residues" evidence="1">
    <location>
        <begin position="560"/>
        <end position="575"/>
    </location>
</feature>
<feature type="domain" description="DUF4758" evidence="3">
    <location>
        <begin position="65"/>
        <end position="107"/>
    </location>
</feature>
<gene>
    <name evidence="4" type="primary">Zan</name>
    <name evidence="4" type="ORF">g.67361</name>
</gene>
<proteinExistence type="predicted"/>
<feature type="domain" description="DUF4758" evidence="3">
    <location>
        <begin position="309"/>
        <end position="397"/>
    </location>
</feature>
<sequence length="609" mass="68198">MATKRKKLLPARTLALLLASLFVFDCLALSEGDILLNEKDKNLERIKRDGDVTVLLLDDNGKKKTSPTLGLLSSMARTFVQDGVTTEYATHVIGTTVGDRYAHIVSTGSRVFYDNIKPTNRHDTPEINLQTILDNLGQPQVFENTKEEETNLIKGRKLEFSTTPEPIDKSNVSVRQEISVRKHFTPDIIKPAKVNAKNGLPTFTVKNNDEDYLPAVELTTKREDSFRNKLRSSKNLFRNGLKPVEIKKYETVTYFGFADFMTTVGNTVIIFMPKTPTIPEATGITSIKGEATLRPEDIISPTKSVTSYSTKTLEPSTEKAEYSSMIESSFTTTEETMALPTEPLSRRISETTRVFNNEQEALGLLKTIGGVDVIDSKTTRLTTFFYGTYINGKYTQLEQTVSTLLSKPSQTTKPSKIEIPMTTIPTTTESQVTTEKNINEMTTESEEEISTTPEEETVSPSSSSEDILYKTYTYLTTFFIPVDDTLTTTSVKSRVVLSPEPTQVTENTMTQMIATTNENIATTTPTPEEEDIKTTTEEMTITTEKESEDKEMSELTTISMKEEVTTQKPIIKDSIDEMVTEMSPTTIKSVETEEEKEKEEVKETEAQYV</sequence>